<dbReference type="Proteomes" id="UP000185696">
    <property type="component" value="Unassembled WGS sequence"/>
</dbReference>
<dbReference type="EMBL" id="MSIF01000012">
    <property type="protein sequence ID" value="OLF08409.1"/>
    <property type="molecule type" value="Genomic_DNA"/>
</dbReference>
<dbReference type="PROSITE" id="PS51186">
    <property type="entry name" value="GNAT"/>
    <property type="match status" value="1"/>
</dbReference>
<sequence>MGTMNTTIRRARSEDVPAIVAMLADDPLGATRESPGDPAYASAFAEIDRDERQYLAVAEVDGEVVATLQLTFIPGLSRRGGTRALIEAVRVRADRRAAGLGGELTRWAVDRAREAGAIMVQLTSDASRTDAHRFYESLGFTASHVGMKLALSPSRPGA</sequence>
<comment type="caution">
    <text evidence="4">The sequence shown here is derived from an EMBL/GenBank/DDBJ whole genome shotgun (WGS) entry which is preliminary data.</text>
</comment>
<feature type="domain" description="N-acetyltransferase" evidence="3">
    <location>
        <begin position="6"/>
        <end position="158"/>
    </location>
</feature>
<evidence type="ECO:0000313" key="5">
    <source>
        <dbReference type="Proteomes" id="UP000185696"/>
    </source>
</evidence>
<organism evidence="4 5">
    <name type="scientific">Actinophytocola xinjiangensis</name>
    <dbReference type="NCBI Taxonomy" id="485602"/>
    <lineage>
        <taxon>Bacteria</taxon>
        <taxon>Bacillati</taxon>
        <taxon>Actinomycetota</taxon>
        <taxon>Actinomycetes</taxon>
        <taxon>Pseudonocardiales</taxon>
        <taxon>Pseudonocardiaceae</taxon>
    </lineage>
</organism>
<dbReference type="AlphaFoldDB" id="A0A7Z0WJT4"/>
<dbReference type="Gene3D" id="3.40.630.30">
    <property type="match status" value="1"/>
</dbReference>
<dbReference type="InterPro" id="IPR000182">
    <property type="entry name" value="GNAT_dom"/>
</dbReference>
<evidence type="ECO:0000256" key="2">
    <source>
        <dbReference type="ARBA" id="ARBA00023315"/>
    </source>
</evidence>
<keyword evidence="2" id="KW-0012">Acyltransferase</keyword>
<dbReference type="Pfam" id="PF00583">
    <property type="entry name" value="Acetyltransf_1"/>
    <property type="match status" value="1"/>
</dbReference>
<gene>
    <name evidence="4" type="ORF">BLA60_23635</name>
</gene>
<reference evidence="4 5" key="1">
    <citation type="submission" date="2016-12" db="EMBL/GenBank/DDBJ databases">
        <title>The draft genome sequence of Actinophytocola xinjiangensis.</title>
        <authorList>
            <person name="Wang W."/>
            <person name="Yuan L."/>
        </authorList>
    </citation>
    <scope>NUCLEOTIDE SEQUENCE [LARGE SCALE GENOMIC DNA]</scope>
    <source>
        <strain evidence="4 5">CGMCC 4.4663</strain>
    </source>
</reference>
<evidence type="ECO:0000256" key="1">
    <source>
        <dbReference type="ARBA" id="ARBA00022679"/>
    </source>
</evidence>
<dbReference type="SUPFAM" id="SSF55729">
    <property type="entry name" value="Acyl-CoA N-acyltransferases (Nat)"/>
    <property type="match status" value="1"/>
</dbReference>
<keyword evidence="1 4" id="KW-0808">Transferase</keyword>
<dbReference type="InterPro" id="IPR016181">
    <property type="entry name" value="Acyl_CoA_acyltransferase"/>
</dbReference>
<dbReference type="InterPro" id="IPR050832">
    <property type="entry name" value="Bact_Acetyltransf"/>
</dbReference>
<name>A0A7Z0WJT4_9PSEU</name>
<accession>A0A7Z0WJT4</accession>
<evidence type="ECO:0000313" key="4">
    <source>
        <dbReference type="EMBL" id="OLF08409.1"/>
    </source>
</evidence>
<proteinExistence type="predicted"/>
<evidence type="ECO:0000259" key="3">
    <source>
        <dbReference type="PROSITE" id="PS51186"/>
    </source>
</evidence>
<keyword evidence="5" id="KW-1185">Reference proteome</keyword>
<protein>
    <submittedName>
        <fullName evidence="4">GNAT family N-acetyltransferase</fullName>
    </submittedName>
</protein>
<dbReference type="CDD" id="cd04301">
    <property type="entry name" value="NAT_SF"/>
    <property type="match status" value="1"/>
</dbReference>
<dbReference type="PANTHER" id="PTHR43877">
    <property type="entry name" value="AMINOALKYLPHOSPHONATE N-ACETYLTRANSFERASE-RELATED-RELATED"/>
    <property type="match status" value="1"/>
</dbReference>
<dbReference type="PANTHER" id="PTHR43877:SF2">
    <property type="entry name" value="AMINOALKYLPHOSPHONATE N-ACETYLTRANSFERASE-RELATED"/>
    <property type="match status" value="1"/>
</dbReference>
<dbReference type="GO" id="GO:0016747">
    <property type="term" value="F:acyltransferase activity, transferring groups other than amino-acyl groups"/>
    <property type="evidence" value="ECO:0007669"/>
    <property type="project" value="InterPro"/>
</dbReference>